<dbReference type="EMBL" id="BGPR01000486">
    <property type="protein sequence ID" value="GBM22754.1"/>
    <property type="molecule type" value="Genomic_DNA"/>
</dbReference>
<proteinExistence type="predicted"/>
<dbReference type="Pfam" id="PF13358">
    <property type="entry name" value="DDE_3"/>
    <property type="match status" value="1"/>
</dbReference>
<reference evidence="2 3" key="1">
    <citation type="journal article" date="2019" name="Sci. Rep.">
        <title>Orb-weaving spider Araneus ventricosus genome elucidates the spidroin gene catalogue.</title>
        <authorList>
            <person name="Kono N."/>
            <person name="Nakamura H."/>
            <person name="Ohtoshi R."/>
            <person name="Moran D.A.P."/>
            <person name="Shinohara A."/>
            <person name="Yoshida Y."/>
            <person name="Fujiwara M."/>
            <person name="Mori M."/>
            <person name="Tomita M."/>
            <person name="Arakawa K."/>
        </authorList>
    </citation>
    <scope>NUCLEOTIDE SEQUENCE [LARGE SCALE GENOMIC DNA]</scope>
</reference>
<sequence length="102" mass="11853">MGPLIRLETALTGDRYATILYDHLYPFMSIVYSDGSGQFQQDNATAHTSRFVTEWLQEYISHIRHFHRPSKSPDVNIIEHIWYALQLTVQKRSPPPLTPIDL</sequence>
<dbReference type="AlphaFoldDB" id="A0A4Y2E4G2"/>
<dbReference type="Proteomes" id="UP000499080">
    <property type="component" value="Unassembled WGS sequence"/>
</dbReference>
<protein>
    <recommendedName>
        <fullName evidence="1">Tc1-like transposase DDE domain-containing protein</fullName>
    </recommendedName>
</protein>
<dbReference type="Gene3D" id="3.30.420.10">
    <property type="entry name" value="Ribonuclease H-like superfamily/Ribonuclease H"/>
    <property type="match status" value="1"/>
</dbReference>
<dbReference type="InterPro" id="IPR038717">
    <property type="entry name" value="Tc1-like_DDE_dom"/>
</dbReference>
<name>A0A4Y2E4G2_ARAVE</name>
<evidence type="ECO:0000313" key="3">
    <source>
        <dbReference type="Proteomes" id="UP000499080"/>
    </source>
</evidence>
<dbReference type="OrthoDB" id="2417635at2759"/>
<feature type="domain" description="Tc1-like transposase DDE" evidence="1">
    <location>
        <begin position="42"/>
        <end position="92"/>
    </location>
</feature>
<organism evidence="2 3">
    <name type="scientific">Araneus ventricosus</name>
    <name type="common">Orbweaver spider</name>
    <name type="synonym">Epeira ventricosa</name>
    <dbReference type="NCBI Taxonomy" id="182803"/>
    <lineage>
        <taxon>Eukaryota</taxon>
        <taxon>Metazoa</taxon>
        <taxon>Ecdysozoa</taxon>
        <taxon>Arthropoda</taxon>
        <taxon>Chelicerata</taxon>
        <taxon>Arachnida</taxon>
        <taxon>Araneae</taxon>
        <taxon>Araneomorphae</taxon>
        <taxon>Entelegynae</taxon>
        <taxon>Araneoidea</taxon>
        <taxon>Araneidae</taxon>
        <taxon>Araneus</taxon>
    </lineage>
</organism>
<gene>
    <name evidence="2" type="ORF">AVEN_196121_1</name>
</gene>
<evidence type="ECO:0000259" key="1">
    <source>
        <dbReference type="Pfam" id="PF13358"/>
    </source>
</evidence>
<accession>A0A4Y2E4G2</accession>
<dbReference type="GO" id="GO:0003676">
    <property type="term" value="F:nucleic acid binding"/>
    <property type="evidence" value="ECO:0007669"/>
    <property type="project" value="InterPro"/>
</dbReference>
<keyword evidence="3" id="KW-1185">Reference proteome</keyword>
<comment type="caution">
    <text evidence="2">The sequence shown here is derived from an EMBL/GenBank/DDBJ whole genome shotgun (WGS) entry which is preliminary data.</text>
</comment>
<evidence type="ECO:0000313" key="2">
    <source>
        <dbReference type="EMBL" id="GBM22754.1"/>
    </source>
</evidence>
<dbReference type="InterPro" id="IPR036397">
    <property type="entry name" value="RNaseH_sf"/>
</dbReference>